<evidence type="ECO:0000313" key="1">
    <source>
        <dbReference type="EMBL" id="HJB40325.1"/>
    </source>
</evidence>
<evidence type="ECO:0000313" key="2">
    <source>
        <dbReference type="Proteomes" id="UP000824209"/>
    </source>
</evidence>
<sequence>MITQKVTPKMLAEWKKIYEQYKNILVPNRKSGAELLHYLQSNDSLTEITDEKALRVISENICMNRFYAEKLPDGQQPIPKAFYLEDIGNGHKFYTPEHQDSSDLWGDEITKIFVGIDLCGGFYMVEGSTML</sequence>
<dbReference type="Proteomes" id="UP000824209">
    <property type="component" value="Unassembled WGS sequence"/>
</dbReference>
<reference evidence="1" key="2">
    <citation type="submission" date="2021-04" db="EMBL/GenBank/DDBJ databases">
        <authorList>
            <person name="Gilroy R."/>
        </authorList>
    </citation>
    <scope>NUCLEOTIDE SEQUENCE</scope>
    <source>
        <strain evidence="1">ChiBcec8-14828</strain>
    </source>
</reference>
<protein>
    <submittedName>
        <fullName evidence="1">Uncharacterized protein</fullName>
    </submittedName>
</protein>
<dbReference type="EMBL" id="DWYA01000065">
    <property type="protein sequence ID" value="HJB40325.1"/>
    <property type="molecule type" value="Genomic_DNA"/>
</dbReference>
<proteinExistence type="predicted"/>
<comment type="caution">
    <text evidence="1">The sequence shown here is derived from an EMBL/GenBank/DDBJ whole genome shotgun (WGS) entry which is preliminary data.</text>
</comment>
<reference evidence="1" key="1">
    <citation type="journal article" date="2021" name="PeerJ">
        <title>Extensive microbial diversity within the chicken gut microbiome revealed by metagenomics and culture.</title>
        <authorList>
            <person name="Gilroy R."/>
            <person name="Ravi A."/>
            <person name="Getino M."/>
            <person name="Pursley I."/>
            <person name="Horton D.L."/>
            <person name="Alikhan N.F."/>
            <person name="Baker D."/>
            <person name="Gharbi K."/>
            <person name="Hall N."/>
            <person name="Watson M."/>
            <person name="Adriaenssens E.M."/>
            <person name="Foster-Nyarko E."/>
            <person name="Jarju S."/>
            <person name="Secka A."/>
            <person name="Antonio M."/>
            <person name="Oren A."/>
            <person name="Chaudhuri R.R."/>
            <person name="La Ragione R."/>
            <person name="Hildebrand F."/>
            <person name="Pallen M.J."/>
        </authorList>
    </citation>
    <scope>NUCLEOTIDE SEQUENCE</scope>
    <source>
        <strain evidence="1">ChiBcec8-14828</strain>
    </source>
</reference>
<accession>A0A9D2S2J9</accession>
<organism evidence="1 2">
    <name type="scientific">Candidatus Ruthenibacterium avium</name>
    <dbReference type="NCBI Taxonomy" id="2838751"/>
    <lineage>
        <taxon>Bacteria</taxon>
        <taxon>Bacillati</taxon>
        <taxon>Bacillota</taxon>
        <taxon>Clostridia</taxon>
        <taxon>Eubacteriales</taxon>
        <taxon>Oscillospiraceae</taxon>
        <taxon>Ruthenibacterium</taxon>
    </lineage>
</organism>
<name>A0A9D2S2J9_9FIRM</name>
<dbReference type="AlphaFoldDB" id="A0A9D2S2J9"/>
<gene>
    <name evidence="1" type="ORF">H9943_08020</name>
</gene>